<reference evidence="10" key="1">
    <citation type="submission" date="2016-10" db="EMBL/GenBank/DDBJ databases">
        <authorList>
            <person name="Varghese N."/>
            <person name="Submissions S."/>
        </authorList>
    </citation>
    <scope>NUCLEOTIDE SEQUENCE [LARGE SCALE GENOMIC DNA]</scope>
    <source>
        <strain evidence="10">BL47</strain>
    </source>
</reference>
<organism evidence="9 10">
    <name type="scientific">Methylobacterium phyllostachyos</name>
    <dbReference type="NCBI Taxonomy" id="582672"/>
    <lineage>
        <taxon>Bacteria</taxon>
        <taxon>Pseudomonadati</taxon>
        <taxon>Pseudomonadota</taxon>
        <taxon>Alphaproteobacteria</taxon>
        <taxon>Hyphomicrobiales</taxon>
        <taxon>Methylobacteriaceae</taxon>
        <taxon>Methylobacterium</taxon>
    </lineage>
</organism>
<dbReference type="GO" id="GO:0009103">
    <property type="term" value="P:lipopolysaccharide biosynthetic process"/>
    <property type="evidence" value="ECO:0007669"/>
    <property type="project" value="TreeGrafter"/>
</dbReference>
<feature type="transmembrane region" description="Helical" evidence="8">
    <location>
        <begin position="328"/>
        <end position="347"/>
    </location>
</feature>
<evidence type="ECO:0000256" key="8">
    <source>
        <dbReference type="SAM" id="Phobius"/>
    </source>
</evidence>
<dbReference type="InterPro" id="IPR050297">
    <property type="entry name" value="LipidA_mod_glycosyltrf_83"/>
</dbReference>
<proteinExistence type="predicted"/>
<feature type="transmembrane region" description="Helical" evidence="8">
    <location>
        <begin position="170"/>
        <end position="190"/>
    </location>
</feature>
<dbReference type="STRING" id="582672.SAMN05216360_105318"/>
<dbReference type="PANTHER" id="PTHR33908">
    <property type="entry name" value="MANNOSYLTRANSFERASE YKCB-RELATED"/>
    <property type="match status" value="1"/>
</dbReference>
<evidence type="ECO:0000256" key="7">
    <source>
        <dbReference type="ARBA" id="ARBA00023136"/>
    </source>
</evidence>
<keyword evidence="4 9" id="KW-0808">Transferase</keyword>
<feature type="transmembrane region" description="Helical" evidence="8">
    <location>
        <begin position="246"/>
        <end position="265"/>
    </location>
</feature>
<accession>A0A1G9YGP5</accession>
<protein>
    <submittedName>
        <fullName evidence="9">4-amino-4-deoxy-L-arabinose transferase</fullName>
    </submittedName>
</protein>
<keyword evidence="6 8" id="KW-1133">Transmembrane helix</keyword>
<evidence type="ECO:0000313" key="10">
    <source>
        <dbReference type="Proteomes" id="UP000198704"/>
    </source>
</evidence>
<dbReference type="AlphaFoldDB" id="A0A1G9YGP5"/>
<evidence type="ECO:0000256" key="3">
    <source>
        <dbReference type="ARBA" id="ARBA00022676"/>
    </source>
</evidence>
<dbReference type="Proteomes" id="UP000198704">
    <property type="component" value="Unassembled WGS sequence"/>
</dbReference>
<feature type="transmembrane region" description="Helical" evidence="8">
    <location>
        <begin position="120"/>
        <end position="140"/>
    </location>
</feature>
<feature type="transmembrane region" description="Helical" evidence="8">
    <location>
        <begin position="386"/>
        <end position="405"/>
    </location>
</feature>
<feature type="transmembrane region" description="Helical" evidence="8">
    <location>
        <begin position="445"/>
        <end position="464"/>
    </location>
</feature>
<comment type="subcellular location">
    <subcellularLocation>
        <location evidence="1">Cell membrane</location>
        <topology evidence="1">Multi-pass membrane protein</topology>
    </subcellularLocation>
</comment>
<dbReference type="GO" id="GO:0016763">
    <property type="term" value="F:pentosyltransferase activity"/>
    <property type="evidence" value="ECO:0007669"/>
    <property type="project" value="TreeGrafter"/>
</dbReference>
<dbReference type="RefSeq" id="WP_091715608.1">
    <property type="nucleotide sequence ID" value="NZ_FNHS01000005.1"/>
</dbReference>
<dbReference type="EMBL" id="FNHS01000005">
    <property type="protein sequence ID" value="SDN08359.1"/>
    <property type="molecule type" value="Genomic_DNA"/>
</dbReference>
<evidence type="ECO:0000256" key="1">
    <source>
        <dbReference type="ARBA" id="ARBA00004651"/>
    </source>
</evidence>
<dbReference type="OrthoDB" id="9810951at2"/>
<evidence type="ECO:0000256" key="6">
    <source>
        <dbReference type="ARBA" id="ARBA00022989"/>
    </source>
</evidence>
<name>A0A1G9YGP5_9HYPH</name>
<feature type="transmembrane region" description="Helical" evidence="8">
    <location>
        <begin position="300"/>
        <end position="321"/>
    </location>
</feature>
<evidence type="ECO:0000256" key="2">
    <source>
        <dbReference type="ARBA" id="ARBA00022475"/>
    </source>
</evidence>
<keyword evidence="3" id="KW-0328">Glycosyltransferase</keyword>
<keyword evidence="5 8" id="KW-0812">Transmembrane</keyword>
<feature type="transmembrane region" description="Helical" evidence="8">
    <location>
        <begin position="33"/>
        <end position="52"/>
    </location>
</feature>
<evidence type="ECO:0000313" key="9">
    <source>
        <dbReference type="EMBL" id="SDN08359.1"/>
    </source>
</evidence>
<feature type="transmembrane region" description="Helical" evidence="8">
    <location>
        <begin position="146"/>
        <end position="163"/>
    </location>
</feature>
<evidence type="ECO:0000256" key="5">
    <source>
        <dbReference type="ARBA" id="ARBA00022692"/>
    </source>
</evidence>
<feature type="transmembrane region" description="Helical" evidence="8">
    <location>
        <begin position="202"/>
        <end position="234"/>
    </location>
</feature>
<keyword evidence="7 8" id="KW-0472">Membrane</keyword>
<keyword evidence="2" id="KW-1003">Cell membrane</keyword>
<evidence type="ECO:0000256" key="4">
    <source>
        <dbReference type="ARBA" id="ARBA00022679"/>
    </source>
</evidence>
<dbReference type="GO" id="GO:0005886">
    <property type="term" value="C:plasma membrane"/>
    <property type="evidence" value="ECO:0007669"/>
    <property type="project" value="UniProtKB-SubCell"/>
</dbReference>
<feature type="transmembrane region" description="Helical" evidence="8">
    <location>
        <begin position="411"/>
        <end position="433"/>
    </location>
</feature>
<sequence>MTTSLSAGGTARLAPADRIGRGLDALSVTHARAVAALLALCLVLFLPGQISLQPMDRDEPRFAQASKQMLETGDLVNIRFQDEARNKKPVGIYWAQAAAVAAGEALGVPDARTQIALYRIPSLIGAAASVLLAYWAALAFLPRRGALLAAALYGACLMLNAEAHLAKTDAFLAACATASLAALARTWLAARAGRTPAGPIFAAFWLGMALGILVKGPMVPLFVALPALGLSVVARSGRWLLPLRPLPGLALTLLLVAPWFAAIAWKSGGAFYAEAIGHDMLGKVGGAAERHWGPPGAYTLAFFATFWPGAAFAAMSLPFAWRARREPAIAFLIAADLPAWLIFEAVPTKLPHYVLPLMPWLAILTVLALSRGALDPRLRGARLTALLVPAIPVALTLGLCVVGWRLDSHTIPWPALPLLAAACAVAGLAWLTFARGPVEGSAERALVLGVLASCLLGPAVLGVAQRSLPALKVSPRLAALRDRMPCADPAVASLGYREPSLVFLIGTGLALPPDGPAAREFLEAGGCRLLFVEARDRDDFNAAWPVGHGAPAPMAEVEGFNLNTGRRVFVTAYGVTP</sequence>
<dbReference type="PANTHER" id="PTHR33908:SF3">
    <property type="entry name" value="UNDECAPRENYL PHOSPHATE-ALPHA-4-AMINO-4-DEOXY-L-ARABINOSE ARABINOSYL TRANSFERASE"/>
    <property type="match status" value="1"/>
</dbReference>
<gene>
    <name evidence="9" type="ORF">SAMN05216360_105318</name>
</gene>
<dbReference type="GO" id="GO:0010041">
    <property type="term" value="P:response to iron(III) ion"/>
    <property type="evidence" value="ECO:0007669"/>
    <property type="project" value="TreeGrafter"/>
</dbReference>
<keyword evidence="10" id="KW-1185">Reference proteome</keyword>
<feature type="transmembrane region" description="Helical" evidence="8">
    <location>
        <begin position="353"/>
        <end position="374"/>
    </location>
</feature>